<dbReference type="Proteomes" id="UP001239445">
    <property type="component" value="Unassembled WGS sequence"/>
</dbReference>
<name>A0AAJ0B8Z9_9PEZI</name>
<proteinExistence type="predicted"/>
<reference evidence="1" key="1">
    <citation type="submission" date="2023-06" db="EMBL/GenBank/DDBJ databases">
        <title>Genome-scale phylogeny and comparative genomics of the fungal order Sordariales.</title>
        <authorList>
            <consortium name="Lawrence Berkeley National Laboratory"/>
            <person name="Hensen N."/>
            <person name="Bonometti L."/>
            <person name="Westerberg I."/>
            <person name="Brannstrom I.O."/>
            <person name="Guillou S."/>
            <person name="Cros-Aarteil S."/>
            <person name="Calhoun S."/>
            <person name="Haridas S."/>
            <person name="Kuo A."/>
            <person name="Mondo S."/>
            <person name="Pangilinan J."/>
            <person name="Riley R."/>
            <person name="Labutti K."/>
            <person name="Andreopoulos B."/>
            <person name="Lipzen A."/>
            <person name="Chen C."/>
            <person name="Yanf M."/>
            <person name="Daum C."/>
            <person name="Ng V."/>
            <person name="Clum A."/>
            <person name="Steindorff A."/>
            <person name="Ohm R."/>
            <person name="Martin F."/>
            <person name="Silar P."/>
            <person name="Natvig D."/>
            <person name="Lalanne C."/>
            <person name="Gautier V."/>
            <person name="Ament-Velasquez S.L."/>
            <person name="Kruys A."/>
            <person name="Hutchinson M.I."/>
            <person name="Powell A.J."/>
            <person name="Barry K."/>
            <person name="Miller A.N."/>
            <person name="Grigoriev I.V."/>
            <person name="Debuchy R."/>
            <person name="Gladieux P."/>
            <person name="Thoren M.H."/>
            <person name="Johannesson H."/>
        </authorList>
    </citation>
    <scope>NUCLEOTIDE SEQUENCE</scope>
    <source>
        <strain evidence="1">PSN4</strain>
    </source>
</reference>
<comment type="caution">
    <text evidence="1">The sequence shown here is derived from an EMBL/GenBank/DDBJ whole genome shotgun (WGS) entry which is preliminary data.</text>
</comment>
<keyword evidence="2" id="KW-1185">Reference proteome</keyword>
<organism evidence="1 2">
    <name type="scientific">Echria macrotheca</name>
    <dbReference type="NCBI Taxonomy" id="438768"/>
    <lineage>
        <taxon>Eukaryota</taxon>
        <taxon>Fungi</taxon>
        <taxon>Dikarya</taxon>
        <taxon>Ascomycota</taxon>
        <taxon>Pezizomycotina</taxon>
        <taxon>Sordariomycetes</taxon>
        <taxon>Sordariomycetidae</taxon>
        <taxon>Sordariales</taxon>
        <taxon>Schizotheciaceae</taxon>
        <taxon>Echria</taxon>
    </lineage>
</organism>
<protein>
    <submittedName>
        <fullName evidence="1">Uncharacterized protein</fullName>
    </submittedName>
</protein>
<sequence length="115" mass="12982">MGGGRDFLALAEAWDRVVFLDEVVAFLLYRNKQDVHSNSDVSYPLRVIETFSGLLILTTCRPGVLEQGVESRVHLNICLRALNLEQTLKIFKHNIASLKQTEQKLDTPGRRCQVG</sequence>
<gene>
    <name evidence="1" type="ORF">QBC47DRAFT_429289</name>
</gene>
<dbReference type="AlphaFoldDB" id="A0AAJ0B8Z9"/>
<dbReference type="EMBL" id="MU839836">
    <property type="protein sequence ID" value="KAK1753886.1"/>
    <property type="molecule type" value="Genomic_DNA"/>
</dbReference>
<evidence type="ECO:0000313" key="1">
    <source>
        <dbReference type="EMBL" id="KAK1753886.1"/>
    </source>
</evidence>
<accession>A0AAJ0B8Z9</accession>
<dbReference type="InterPro" id="IPR027417">
    <property type="entry name" value="P-loop_NTPase"/>
</dbReference>
<dbReference type="PANTHER" id="PTHR46411">
    <property type="entry name" value="FAMILY ATPASE, PUTATIVE-RELATED"/>
    <property type="match status" value="1"/>
</dbReference>
<dbReference type="SUPFAM" id="SSF52540">
    <property type="entry name" value="P-loop containing nucleoside triphosphate hydrolases"/>
    <property type="match status" value="1"/>
</dbReference>
<dbReference type="PANTHER" id="PTHR46411:SF3">
    <property type="entry name" value="AAA+ ATPASE DOMAIN-CONTAINING PROTEIN"/>
    <property type="match status" value="1"/>
</dbReference>
<evidence type="ECO:0000313" key="2">
    <source>
        <dbReference type="Proteomes" id="UP001239445"/>
    </source>
</evidence>